<evidence type="ECO:0000256" key="1">
    <source>
        <dbReference type="ARBA" id="ARBA00004651"/>
    </source>
</evidence>
<dbReference type="Gene3D" id="3.30.465.10">
    <property type="match status" value="1"/>
</dbReference>
<evidence type="ECO:0000256" key="9">
    <source>
        <dbReference type="PROSITE-ProRule" id="PRU00703"/>
    </source>
</evidence>
<accession>A0AAP2WJC3</accession>
<evidence type="ECO:0000256" key="4">
    <source>
        <dbReference type="ARBA" id="ARBA00022692"/>
    </source>
</evidence>
<feature type="domain" description="CBS" evidence="13">
    <location>
        <begin position="262"/>
        <end position="318"/>
    </location>
</feature>
<keyword evidence="8 10" id="KW-0472">Membrane</keyword>
<dbReference type="PANTHER" id="PTHR22777">
    <property type="entry name" value="HEMOLYSIN-RELATED"/>
    <property type="match status" value="1"/>
</dbReference>
<evidence type="ECO:0000256" key="10">
    <source>
        <dbReference type="PROSITE-ProRule" id="PRU01193"/>
    </source>
</evidence>
<proteinExistence type="inferred from homology"/>
<dbReference type="EMBL" id="WJZX01000041">
    <property type="protein sequence ID" value="MCF5655879.1"/>
    <property type="molecule type" value="Genomic_DNA"/>
</dbReference>
<dbReference type="CDD" id="cd04590">
    <property type="entry name" value="CBS_pair_CorC_HlyC_assoc"/>
    <property type="match status" value="1"/>
</dbReference>
<evidence type="ECO:0000313" key="15">
    <source>
        <dbReference type="EMBL" id="MCF5655879.1"/>
    </source>
</evidence>
<feature type="region of interest" description="Disordered" evidence="11">
    <location>
        <begin position="155"/>
        <end position="183"/>
    </location>
</feature>
<evidence type="ECO:0000256" key="2">
    <source>
        <dbReference type="ARBA" id="ARBA00006337"/>
    </source>
</evidence>
<dbReference type="PROSITE" id="PS51371">
    <property type="entry name" value="CBS"/>
    <property type="match status" value="1"/>
</dbReference>
<dbReference type="InterPro" id="IPR005170">
    <property type="entry name" value="Transptr-assoc_dom"/>
</dbReference>
<name>A0AAP2WJC3_9PSED</name>
<dbReference type="GO" id="GO:0005886">
    <property type="term" value="C:plasma membrane"/>
    <property type="evidence" value="ECO:0007669"/>
    <property type="project" value="UniProtKB-SubCell"/>
</dbReference>
<dbReference type="InterPro" id="IPR046342">
    <property type="entry name" value="CBS_dom_sf"/>
</dbReference>
<dbReference type="InterPro" id="IPR000644">
    <property type="entry name" value="CBS_dom"/>
</dbReference>
<keyword evidence="6 10" id="KW-1133">Transmembrane helix</keyword>
<dbReference type="GeneID" id="45489121"/>
<dbReference type="SMART" id="SM01091">
    <property type="entry name" value="CorC_HlyC"/>
    <property type="match status" value="1"/>
</dbReference>
<feature type="transmembrane region" description="Helical" evidence="12">
    <location>
        <begin position="115"/>
        <end position="137"/>
    </location>
</feature>
<keyword evidence="7 9" id="KW-0129">CBS domain</keyword>
<feature type="compositionally biased region" description="Acidic residues" evidence="11">
    <location>
        <begin position="165"/>
        <end position="175"/>
    </location>
</feature>
<dbReference type="Proteomes" id="UP000814126">
    <property type="component" value="Unassembled WGS sequence"/>
</dbReference>
<dbReference type="Pfam" id="PF00571">
    <property type="entry name" value="CBS"/>
    <property type="match status" value="1"/>
</dbReference>
<dbReference type="SUPFAM" id="SSF54631">
    <property type="entry name" value="CBS-domain pair"/>
    <property type="match status" value="1"/>
</dbReference>
<dbReference type="InterPro" id="IPR002550">
    <property type="entry name" value="CNNM"/>
</dbReference>
<dbReference type="Gene3D" id="3.10.580.10">
    <property type="entry name" value="CBS-domain"/>
    <property type="match status" value="1"/>
</dbReference>
<evidence type="ECO:0000256" key="6">
    <source>
        <dbReference type="ARBA" id="ARBA00022989"/>
    </source>
</evidence>
<gene>
    <name evidence="15" type="ORF">GIV46_12725</name>
</gene>
<evidence type="ECO:0000256" key="11">
    <source>
        <dbReference type="SAM" id="MobiDB-lite"/>
    </source>
</evidence>
<feature type="transmembrane region" description="Helical" evidence="12">
    <location>
        <begin position="58"/>
        <end position="80"/>
    </location>
</feature>
<dbReference type="Pfam" id="PF01595">
    <property type="entry name" value="CNNM"/>
    <property type="match status" value="1"/>
</dbReference>
<reference evidence="15" key="1">
    <citation type="submission" date="2019-11" db="EMBL/GenBank/DDBJ databases">
        <title>Epiphytic Pseudomonas syringae from cherry orchards.</title>
        <authorList>
            <person name="Hulin M.T."/>
        </authorList>
    </citation>
    <scope>NUCLEOTIDE SEQUENCE</scope>
    <source>
        <strain evidence="15">PA-2-1F</strain>
    </source>
</reference>
<evidence type="ECO:0000313" key="16">
    <source>
        <dbReference type="Proteomes" id="UP000814126"/>
    </source>
</evidence>
<dbReference type="Pfam" id="PF03471">
    <property type="entry name" value="CorC_HlyC"/>
    <property type="match status" value="1"/>
</dbReference>
<keyword evidence="5" id="KW-0677">Repeat</keyword>
<feature type="transmembrane region" description="Helical" evidence="12">
    <location>
        <begin position="6"/>
        <end position="26"/>
    </location>
</feature>
<dbReference type="GO" id="GO:0050660">
    <property type="term" value="F:flavin adenine dinucleotide binding"/>
    <property type="evidence" value="ECO:0007669"/>
    <property type="project" value="InterPro"/>
</dbReference>
<evidence type="ECO:0000256" key="7">
    <source>
        <dbReference type="ARBA" id="ARBA00023122"/>
    </source>
</evidence>
<comment type="subcellular location">
    <subcellularLocation>
        <location evidence="1">Cell membrane</location>
        <topology evidence="1">Multi-pass membrane protein</topology>
    </subcellularLocation>
</comment>
<evidence type="ECO:0000259" key="14">
    <source>
        <dbReference type="PROSITE" id="PS51846"/>
    </source>
</evidence>
<evidence type="ECO:0000256" key="3">
    <source>
        <dbReference type="ARBA" id="ARBA00022475"/>
    </source>
</evidence>
<keyword evidence="4 10" id="KW-0812">Transmembrane</keyword>
<organism evidence="15 16">
    <name type="scientific">Pseudomonas poae</name>
    <dbReference type="NCBI Taxonomy" id="200451"/>
    <lineage>
        <taxon>Bacteria</taxon>
        <taxon>Pseudomonadati</taxon>
        <taxon>Pseudomonadota</taxon>
        <taxon>Gammaproteobacteria</taxon>
        <taxon>Pseudomonadales</taxon>
        <taxon>Pseudomonadaceae</taxon>
        <taxon>Pseudomonas</taxon>
    </lineage>
</organism>
<dbReference type="AlphaFoldDB" id="A0AAP2WJC3"/>
<dbReference type="PROSITE" id="PS51846">
    <property type="entry name" value="CNNM"/>
    <property type="match status" value="1"/>
</dbReference>
<feature type="domain" description="CNNM transmembrane" evidence="14">
    <location>
        <begin position="2"/>
        <end position="181"/>
    </location>
</feature>
<keyword evidence="3" id="KW-1003">Cell membrane</keyword>
<feature type="transmembrane region" description="Helical" evidence="12">
    <location>
        <begin position="86"/>
        <end position="103"/>
    </location>
</feature>
<dbReference type="SUPFAM" id="SSF56176">
    <property type="entry name" value="FAD-binding/transporter-associated domain-like"/>
    <property type="match status" value="1"/>
</dbReference>
<evidence type="ECO:0000256" key="12">
    <source>
        <dbReference type="SAM" id="Phobius"/>
    </source>
</evidence>
<sequence length="412" mass="45702">MDNLPLGPMLAVIALLVLWAALFTAIETAQQHLLALRPGTRQGDKAAARLNFPRNSLILCNTLCRGMVVMLCTLLAIYAWEHNGPWLGWAISSALLLVLADYLPRALAIRYPQAVLGFGNALLGVPLKLLYPLAWLLNGLGLSLLRPFARKPGVVKHSDDPLPDHDDEPQADTDEDRTPGMPGIHALDNITVNDILVPRSEVDGINLDDSIDEIIEQLRTNPRTRLPVFHSDINQVEAVLNTRQIQHLLPDASLSKDALLAACHEPYFVPESTPLQLQLLNFHKQQRRLGMVVDEYGEVMGIVTLEDILEEIVGEFESEQIADNPHIEAQTDGRYIIDGAASIRDLNKSLTWHLPSDGPKTLNGLVTEALETIPDCAVCLKIGRYRLEILETEDNRVSKVLIWHTHRVPVAV</sequence>
<evidence type="ECO:0000259" key="13">
    <source>
        <dbReference type="PROSITE" id="PS51371"/>
    </source>
</evidence>
<dbReference type="RefSeq" id="WP_015372880.1">
    <property type="nucleotide sequence ID" value="NZ_CP142150.1"/>
</dbReference>
<comment type="caution">
    <text evidence="15">The sequence shown here is derived from an EMBL/GenBank/DDBJ whole genome shotgun (WGS) entry which is preliminary data.</text>
</comment>
<evidence type="ECO:0000256" key="8">
    <source>
        <dbReference type="ARBA" id="ARBA00023136"/>
    </source>
</evidence>
<protein>
    <submittedName>
        <fullName evidence="15">DUF21 domain-containing protein</fullName>
    </submittedName>
</protein>
<dbReference type="PANTHER" id="PTHR22777:SF32">
    <property type="entry name" value="UPF0053 INNER MEMBRANE PROTEIN YFJD"/>
    <property type="match status" value="1"/>
</dbReference>
<dbReference type="InterPro" id="IPR044751">
    <property type="entry name" value="Ion_transp-like_CBS"/>
</dbReference>
<comment type="similarity">
    <text evidence="2">Belongs to the UPF0053 family.</text>
</comment>
<dbReference type="InterPro" id="IPR036318">
    <property type="entry name" value="FAD-bd_PCMH-like_sf"/>
</dbReference>
<evidence type="ECO:0000256" key="5">
    <source>
        <dbReference type="ARBA" id="ARBA00022737"/>
    </source>
</evidence>
<dbReference type="InterPro" id="IPR016169">
    <property type="entry name" value="FAD-bd_PCMH_sub2"/>
</dbReference>